<proteinExistence type="predicted"/>
<gene>
    <name evidence="1" type="ORF">VP01_1890g2</name>
</gene>
<dbReference type="AlphaFoldDB" id="A0A0L6VCX3"/>
<evidence type="ECO:0008006" key="3">
    <source>
        <dbReference type="Google" id="ProtNLM"/>
    </source>
</evidence>
<protein>
    <recommendedName>
        <fullName evidence="3">OTU domain-containing protein</fullName>
    </recommendedName>
</protein>
<comment type="caution">
    <text evidence="1">The sequence shown here is derived from an EMBL/GenBank/DDBJ whole genome shotgun (WGS) entry which is preliminary data.</text>
</comment>
<evidence type="ECO:0000313" key="2">
    <source>
        <dbReference type="Proteomes" id="UP000037035"/>
    </source>
</evidence>
<dbReference type="EMBL" id="LAVV01006715">
    <property type="protein sequence ID" value="KNZ58636.1"/>
    <property type="molecule type" value="Genomic_DNA"/>
</dbReference>
<name>A0A0L6VCX3_9BASI</name>
<reference evidence="1 2" key="1">
    <citation type="submission" date="2015-08" db="EMBL/GenBank/DDBJ databases">
        <title>Next Generation Sequencing and Analysis of the Genome of Puccinia sorghi L Schw, the Causal Agent of Maize Common Rust.</title>
        <authorList>
            <person name="Rochi L."/>
            <person name="Burguener G."/>
            <person name="Darino M."/>
            <person name="Turjanski A."/>
            <person name="Kreff E."/>
            <person name="Dieguez M.J."/>
            <person name="Sacco F."/>
        </authorList>
    </citation>
    <scope>NUCLEOTIDE SEQUENCE [LARGE SCALE GENOMIC DNA]</scope>
    <source>
        <strain evidence="1 2">RO10H11247</strain>
    </source>
</reference>
<feature type="non-terminal residue" evidence="1">
    <location>
        <position position="1"/>
    </location>
</feature>
<accession>A0A0L6VCX3</accession>
<dbReference type="Proteomes" id="UP000037035">
    <property type="component" value="Unassembled WGS sequence"/>
</dbReference>
<dbReference type="VEuPathDB" id="FungiDB:VP01_1890g2"/>
<organism evidence="1 2">
    <name type="scientific">Puccinia sorghi</name>
    <dbReference type="NCBI Taxonomy" id="27349"/>
    <lineage>
        <taxon>Eukaryota</taxon>
        <taxon>Fungi</taxon>
        <taxon>Dikarya</taxon>
        <taxon>Basidiomycota</taxon>
        <taxon>Pucciniomycotina</taxon>
        <taxon>Pucciniomycetes</taxon>
        <taxon>Pucciniales</taxon>
        <taxon>Pucciniaceae</taxon>
        <taxon>Puccinia</taxon>
    </lineage>
</organism>
<sequence>PGGPEEQGKRRGSQMGVVLWGVEISRDLGVRELDGSGSRGELLKLPRIPEINYELPQLIQPFVEIIYDVRRDEHCRYRAISACLSRGPDCFIQIHQNILQEIQNRRQWYQRDPTITDVQECEISLLVPHSGP</sequence>
<keyword evidence="2" id="KW-1185">Reference proteome</keyword>
<evidence type="ECO:0000313" key="1">
    <source>
        <dbReference type="EMBL" id="KNZ58636.1"/>
    </source>
</evidence>